<dbReference type="Pfam" id="PF00400">
    <property type="entry name" value="WD40"/>
    <property type="match status" value="2"/>
</dbReference>
<dbReference type="PANTHER" id="PTHR44436">
    <property type="entry name" value="F-BOX/WD REPEAT-CONTAINING PROTEIN 2"/>
    <property type="match status" value="1"/>
</dbReference>
<protein>
    <recommendedName>
        <fullName evidence="4">F-box domain-containing protein</fullName>
    </recommendedName>
</protein>
<dbReference type="InterPro" id="IPR015943">
    <property type="entry name" value="WD40/YVTN_repeat-like_dom_sf"/>
</dbReference>
<reference evidence="5" key="1">
    <citation type="submission" date="2022-07" db="EMBL/GenBank/DDBJ databases">
        <title>Chromosome-level genome of Muraenolepis orangiensis.</title>
        <authorList>
            <person name="Kim J."/>
        </authorList>
    </citation>
    <scope>NUCLEOTIDE SEQUENCE</scope>
    <source>
        <strain evidence="5">KU_S4_2022</strain>
        <tissue evidence="5">Muscle</tissue>
    </source>
</reference>
<proteinExistence type="predicted"/>
<keyword evidence="1 3" id="KW-0853">WD repeat</keyword>
<dbReference type="InterPro" id="IPR042627">
    <property type="entry name" value="FBXW2"/>
</dbReference>
<evidence type="ECO:0000256" key="1">
    <source>
        <dbReference type="ARBA" id="ARBA00022574"/>
    </source>
</evidence>
<dbReference type="InterPro" id="IPR036322">
    <property type="entry name" value="WD40_repeat_dom_sf"/>
</dbReference>
<dbReference type="Pfam" id="PF12937">
    <property type="entry name" value="F-box-like"/>
    <property type="match status" value="1"/>
</dbReference>
<dbReference type="SUPFAM" id="SSF81383">
    <property type="entry name" value="F-box domain"/>
    <property type="match status" value="1"/>
</dbReference>
<sequence>MEVVNPHINKDSLIYIFTYLEYDDLINASGVCQDWHDAAETPWLWRWMCLQRWGFCNLAVVGREHQRRPWKRYFLRRSHLEEKMSQGRASSDFTCKSLRGHTGRVVGLVYSEGTSTQSFDICSRNTTICTASSDGTVRAWDVQKGEQLWCSPVQSPLTGLVCDPERGVVITVDSAGLVKTWEAQTGVEVASYPTGSPHCSLLQYNINNRSFLSVGTNQGFLSTLVCPALSLSSRLAVCDSFPVNLLRVSPDKKWVLAASKNNANFSPKVIYAEGLTSCQAAVFVPTRPARLATIHPLASIHPRGHRSEDKALTVFDVNMKKTKYKSEIEVQQVESSTLPLKCSRATEILLEAKDGSTLVVAADLELWLYSLQGVCLASFKNHTEPISSIAVDSFRVVTASRDLSLRVLTWRKDGSKGPWSLESRYHLLGGSHTMSRGFTRVACDYSSIVACAEGRDGKDVLKVYTFTS</sequence>
<dbReference type="EMBL" id="JANIIK010000117">
    <property type="protein sequence ID" value="KAJ3587079.1"/>
    <property type="molecule type" value="Genomic_DNA"/>
</dbReference>
<organism evidence="5 6">
    <name type="scientific">Muraenolepis orangiensis</name>
    <name type="common">Patagonian moray cod</name>
    <dbReference type="NCBI Taxonomy" id="630683"/>
    <lineage>
        <taxon>Eukaryota</taxon>
        <taxon>Metazoa</taxon>
        <taxon>Chordata</taxon>
        <taxon>Craniata</taxon>
        <taxon>Vertebrata</taxon>
        <taxon>Euteleostomi</taxon>
        <taxon>Actinopterygii</taxon>
        <taxon>Neopterygii</taxon>
        <taxon>Teleostei</taxon>
        <taxon>Neoteleostei</taxon>
        <taxon>Acanthomorphata</taxon>
        <taxon>Zeiogadaria</taxon>
        <taxon>Gadariae</taxon>
        <taxon>Gadiformes</taxon>
        <taxon>Muraenolepidoidei</taxon>
        <taxon>Muraenolepididae</taxon>
        <taxon>Muraenolepis</taxon>
    </lineage>
</organism>
<dbReference type="Gene3D" id="1.20.1280.50">
    <property type="match status" value="1"/>
</dbReference>
<dbReference type="OrthoDB" id="63265at2759"/>
<dbReference type="SMART" id="SM00320">
    <property type="entry name" value="WD40"/>
    <property type="match status" value="3"/>
</dbReference>
<name>A0A9Q0I5Y2_9TELE</name>
<dbReference type="Proteomes" id="UP001148018">
    <property type="component" value="Unassembled WGS sequence"/>
</dbReference>
<accession>A0A9Q0I5Y2</accession>
<keyword evidence="6" id="KW-1185">Reference proteome</keyword>
<comment type="caution">
    <text evidence="5">The sequence shown here is derived from an EMBL/GenBank/DDBJ whole genome shotgun (WGS) entry which is preliminary data.</text>
</comment>
<evidence type="ECO:0000259" key="4">
    <source>
        <dbReference type="Pfam" id="PF12937"/>
    </source>
</evidence>
<dbReference type="InterPro" id="IPR001810">
    <property type="entry name" value="F-box_dom"/>
</dbReference>
<dbReference type="InterPro" id="IPR001680">
    <property type="entry name" value="WD40_rpt"/>
</dbReference>
<dbReference type="PROSITE" id="PS50082">
    <property type="entry name" value="WD_REPEATS_2"/>
    <property type="match status" value="1"/>
</dbReference>
<dbReference type="InterPro" id="IPR036047">
    <property type="entry name" value="F-box-like_dom_sf"/>
</dbReference>
<evidence type="ECO:0000313" key="6">
    <source>
        <dbReference type="Proteomes" id="UP001148018"/>
    </source>
</evidence>
<evidence type="ECO:0000256" key="2">
    <source>
        <dbReference type="ARBA" id="ARBA00022737"/>
    </source>
</evidence>
<keyword evidence="2" id="KW-0677">Repeat</keyword>
<dbReference type="PANTHER" id="PTHR44436:SF1">
    <property type="entry name" value="F-BOX_WD REPEAT-CONTAINING PROTEIN 2"/>
    <property type="match status" value="1"/>
</dbReference>
<dbReference type="PROSITE" id="PS00678">
    <property type="entry name" value="WD_REPEATS_1"/>
    <property type="match status" value="1"/>
</dbReference>
<dbReference type="InterPro" id="IPR019775">
    <property type="entry name" value="WD40_repeat_CS"/>
</dbReference>
<dbReference type="AlphaFoldDB" id="A0A9Q0I5Y2"/>
<dbReference type="Gene3D" id="2.130.10.10">
    <property type="entry name" value="YVTN repeat-like/Quinoprotein amine dehydrogenase"/>
    <property type="match status" value="2"/>
</dbReference>
<gene>
    <name evidence="5" type="ORF">NHX12_013469</name>
</gene>
<feature type="domain" description="F-box" evidence="4">
    <location>
        <begin position="13"/>
        <end position="51"/>
    </location>
</feature>
<dbReference type="SUPFAM" id="SSF50978">
    <property type="entry name" value="WD40 repeat-like"/>
    <property type="match status" value="1"/>
</dbReference>
<evidence type="ECO:0000313" key="5">
    <source>
        <dbReference type="EMBL" id="KAJ3587079.1"/>
    </source>
</evidence>
<evidence type="ECO:0000256" key="3">
    <source>
        <dbReference type="PROSITE-ProRule" id="PRU00221"/>
    </source>
</evidence>
<feature type="repeat" description="WD" evidence="3">
    <location>
        <begin position="128"/>
        <end position="150"/>
    </location>
</feature>